<feature type="region of interest" description="Disordered" evidence="4">
    <location>
        <begin position="523"/>
        <end position="542"/>
    </location>
</feature>
<feature type="region of interest" description="Disordered" evidence="4">
    <location>
        <begin position="17"/>
        <end position="37"/>
    </location>
</feature>
<dbReference type="Pfam" id="PF07731">
    <property type="entry name" value="Cu-oxidase_2"/>
    <property type="match status" value="1"/>
</dbReference>
<dbReference type="Pfam" id="PF07732">
    <property type="entry name" value="Cu-oxidase_3"/>
    <property type="match status" value="1"/>
</dbReference>
<dbReference type="InterPro" id="IPR006376">
    <property type="entry name" value="Cu-R_CopA"/>
</dbReference>
<dbReference type="GO" id="GO:0005507">
    <property type="term" value="F:copper ion binding"/>
    <property type="evidence" value="ECO:0007669"/>
    <property type="project" value="InterPro"/>
</dbReference>
<dbReference type="KEGG" id="cja:CJA_1825"/>
<evidence type="ECO:0000256" key="2">
    <source>
        <dbReference type="ARBA" id="ARBA00023002"/>
    </source>
</evidence>
<evidence type="ECO:0000259" key="7">
    <source>
        <dbReference type="Pfam" id="PF07732"/>
    </source>
</evidence>
<keyword evidence="3" id="KW-0186">Copper</keyword>
<dbReference type="Pfam" id="PF00394">
    <property type="entry name" value="Cu-oxidase"/>
    <property type="match status" value="1"/>
</dbReference>
<dbReference type="EMBL" id="CP000934">
    <property type="protein sequence ID" value="ACE84853.1"/>
    <property type="molecule type" value="Genomic_DNA"/>
</dbReference>
<dbReference type="InterPro" id="IPR011706">
    <property type="entry name" value="Cu-oxidase_C"/>
</dbReference>
<dbReference type="CDD" id="cd13874">
    <property type="entry name" value="CuRO_2_CopA"/>
    <property type="match status" value="1"/>
</dbReference>
<protein>
    <submittedName>
        <fullName evidence="8">Copper resistance protein A</fullName>
        <ecNumber evidence="8">1.10.3.2</ecNumber>
    </submittedName>
</protein>
<dbReference type="GO" id="GO:0052716">
    <property type="term" value="F:hydroquinone:oxygen oxidoreductase activity"/>
    <property type="evidence" value="ECO:0007669"/>
    <property type="project" value="UniProtKB-EC"/>
</dbReference>
<dbReference type="NCBIfam" id="TIGR01480">
    <property type="entry name" value="copper_res_A"/>
    <property type="match status" value="1"/>
</dbReference>
<dbReference type="EC" id="1.10.3.2" evidence="8"/>
<dbReference type="CDD" id="cd13896">
    <property type="entry name" value="CuRO_3_CopA"/>
    <property type="match status" value="1"/>
</dbReference>
<accession>B3PFW0</accession>
<dbReference type="eggNOG" id="COG2132">
    <property type="taxonomic scope" value="Bacteria"/>
</dbReference>
<evidence type="ECO:0000313" key="8">
    <source>
        <dbReference type="EMBL" id="ACE84853.1"/>
    </source>
</evidence>
<dbReference type="STRING" id="498211.CJA_1825"/>
<dbReference type="GO" id="GO:0042597">
    <property type="term" value="C:periplasmic space"/>
    <property type="evidence" value="ECO:0007669"/>
    <property type="project" value="InterPro"/>
</dbReference>
<dbReference type="InterPro" id="IPR033138">
    <property type="entry name" value="Cu_oxidase_CS"/>
</dbReference>
<feature type="domain" description="Plastocyanin-like" evidence="6">
    <location>
        <begin position="573"/>
        <end position="688"/>
    </location>
</feature>
<evidence type="ECO:0000313" key="9">
    <source>
        <dbReference type="Proteomes" id="UP000001036"/>
    </source>
</evidence>
<dbReference type="Proteomes" id="UP000001036">
    <property type="component" value="Chromosome"/>
</dbReference>
<dbReference type="InterPro" id="IPR034282">
    <property type="entry name" value="CuRO_2_CopA"/>
</dbReference>
<dbReference type="InterPro" id="IPR011707">
    <property type="entry name" value="Cu-oxidase-like_N"/>
</dbReference>
<dbReference type="InterPro" id="IPR034279">
    <property type="entry name" value="CuRO_3_CopA"/>
</dbReference>
<organism evidence="8 9">
    <name type="scientific">Cellvibrio japonicus (strain Ueda107)</name>
    <name type="common">Pseudomonas fluorescens subsp. cellulosa</name>
    <dbReference type="NCBI Taxonomy" id="498211"/>
    <lineage>
        <taxon>Bacteria</taxon>
        <taxon>Pseudomonadati</taxon>
        <taxon>Pseudomonadota</taxon>
        <taxon>Gammaproteobacteria</taxon>
        <taxon>Cellvibrionales</taxon>
        <taxon>Cellvibrionaceae</taxon>
        <taxon>Cellvibrio</taxon>
    </lineage>
</organism>
<dbReference type="Gene3D" id="2.60.40.420">
    <property type="entry name" value="Cupredoxins - blue copper proteins"/>
    <property type="match status" value="3"/>
</dbReference>
<dbReference type="HOGENOM" id="CLU_009100_5_2_6"/>
<feature type="domain" description="Plastocyanin-like" evidence="7">
    <location>
        <begin position="85"/>
        <end position="193"/>
    </location>
</feature>
<keyword evidence="2 8" id="KW-0560">Oxidoreductase</keyword>
<evidence type="ECO:0000256" key="3">
    <source>
        <dbReference type="ARBA" id="ARBA00023008"/>
    </source>
</evidence>
<dbReference type="InterPro" id="IPR008972">
    <property type="entry name" value="Cupredoxin"/>
</dbReference>
<reference evidence="8 9" key="1">
    <citation type="journal article" date="2008" name="J. Bacteriol.">
        <title>Insights into plant cell wall degradation from the genome sequence of the soil bacterium Cellvibrio japonicus.</title>
        <authorList>
            <person name="Deboy R.T."/>
            <person name="Mongodin E.F."/>
            <person name="Fouts D.E."/>
            <person name="Tailford L.E."/>
            <person name="Khouri H."/>
            <person name="Emerson J.B."/>
            <person name="Mohamoud Y."/>
            <person name="Watkins K."/>
            <person name="Henrissat B."/>
            <person name="Gilbert H.J."/>
            <person name="Nelson K.E."/>
        </authorList>
    </citation>
    <scope>NUCLEOTIDE SEQUENCE [LARGE SCALE GENOMIC DNA]</scope>
    <source>
        <strain evidence="8 9">Ueda107</strain>
    </source>
</reference>
<gene>
    <name evidence="8" type="ordered locus">CJA_1825</name>
</gene>
<feature type="domain" description="Plastocyanin-like" evidence="5">
    <location>
        <begin position="205"/>
        <end position="377"/>
    </location>
</feature>
<name>B3PFW0_CELJU</name>
<dbReference type="PANTHER" id="PTHR11709:SF394">
    <property type="entry name" value="FI03373P-RELATED"/>
    <property type="match status" value="1"/>
</dbReference>
<keyword evidence="1" id="KW-0479">Metal-binding</keyword>
<dbReference type="InterPro" id="IPR001117">
    <property type="entry name" value="Cu-oxidase_2nd"/>
</dbReference>
<evidence type="ECO:0000256" key="4">
    <source>
        <dbReference type="SAM" id="MobiDB-lite"/>
    </source>
</evidence>
<dbReference type="InterPro" id="IPR045087">
    <property type="entry name" value="Cu-oxidase_fam"/>
</dbReference>
<proteinExistence type="predicted"/>
<evidence type="ECO:0000259" key="6">
    <source>
        <dbReference type="Pfam" id="PF07731"/>
    </source>
</evidence>
<dbReference type="SUPFAM" id="SSF49503">
    <property type="entry name" value="Cupredoxins"/>
    <property type="match status" value="3"/>
</dbReference>
<dbReference type="PANTHER" id="PTHR11709">
    <property type="entry name" value="MULTI-COPPER OXIDASE"/>
    <property type="match status" value="1"/>
</dbReference>
<dbReference type="PROSITE" id="PS00079">
    <property type="entry name" value="MULTICOPPER_OXIDASE1"/>
    <property type="match status" value="1"/>
</dbReference>
<sequence>MKIPDTRTAGIHTTMELSSAMDHYPAKPNPSSPDQSRRRFVLGATSLVALSALPLSSQVFANTPRQTNGPQTLSGNQFDLSIGFQKVNFTGKQRIATTVNQSLPAPILRWKEGERVTLRVTNTLDHDSSIHWHGIILPSEMDGVPGMSFDGIKPGETFVYEFDVNQNGTYWYHSHSGFQEQTGLMGAIVIDPKDPDPVAYDRDMVVLLSDWTDTAPEKVYGTLKKMSHYYNFRERTVGDLVRDLKTKGLAATWSERAMWNQMRMSETDISDVTGYTYTYLMNGVTPAQGWLGLCKPGEKVRLRFINGAAMGIFDVRIPGLKMTVVAADGQNIQPVIVDEFRIAVAETYDVIVELAENTAYTIFAQSNDRTGYARGTLTTDIALHAEIPAMDPAPTLGHREMGMDMSGMDHSGHDMGGMDHSSHDMSAMKAMDLGKQGEKTMDHSGHDMSGAMPGMNHSQHSKPAMEGMDHSGHNMGAMDHSGHDMSAMKMDHSQHTGKSRLAKAGFGSNFDPLAKIKHPDTEFGPHVDSHSEAPQSGLADPGIGLRDHMKLYGRRVLTYADIRGLHPTYDKREPSREIELHLTGNMRRYMWSINGLNFADAEPLELAFGERVRIILVNDTMMTHPIHLHGLWSELETGDPEYIPRKHTIIVQPGSRISYLVTADAKGRWAYHCHLLYHMPGMMREVRVI</sequence>
<evidence type="ECO:0000256" key="1">
    <source>
        <dbReference type="ARBA" id="ARBA00022723"/>
    </source>
</evidence>
<dbReference type="AlphaFoldDB" id="B3PFW0"/>
<evidence type="ECO:0000259" key="5">
    <source>
        <dbReference type="Pfam" id="PF00394"/>
    </source>
</evidence>
<keyword evidence="9" id="KW-1185">Reference proteome</keyword>